<dbReference type="STRING" id="860235.AOZ06_04830"/>
<proteinExistence type="predicted"/>
<organism evidence="2 3">
    <name type="scientific">Kibdelosporangium phytohabitans</name>
    <dbReference type="NCBI Taxonomy" id="860235"/>
    <lineage>
        <taxon>Bacteria</taxon>
        <taxon>Bacillati</taxon>
        <taxon>Actinomycetota</taxon>
        <taxon>Actinomycetes</taxon>
        <taxon>Pseudonocardiales</taxon>
        <taxon>Pseudonocardiaceae</taxon>
        <taxon>Kibdelosporangium</taxon>
    </lineage>
</organism>
<keyword evidence="3" id="KW-1185">Reference proteome</keyword>
<evidence type="ECO:0000313" key="2">
    <source>
        <dbReference type="EMBL" id="ALG06337.1"/>
    </source>
</evidence>
<dbReference type="Proteomes" id="UP000063699">
    <property type="component" value="Chromosome"/>
</dbReference>
<dbReference type="EMBL" id="CP012752">
    <property type="protein sequence ID" value="ALG06337.1"/>
    <property type="molecule type" value="Genomic_DNA"/>
</dbReference>
<protein>
    <submittedName>
        <fullName evidence="2">Uncharacterized protein</fullName>
    </submittedName>
</protein>
<evidence type="ECO:0000256" key="1">
    <source>
        <dbReference type="SAM" id="MobiDB-lite"/>
    </source>
</evidence>
<dbReference type="KEGG" id="kphy:AOZ06_04830"/>
<feature type="region of interest" description="Disordered" evidence="1">
    <location>
        <begin position="1"/>
        <end position="22"/>
    </location>
</feature>
<sequence length="66" mass="7001">MALTLTHEPLHRPPTSTADDRLPFEGAGAALAPLDIDTDVANTTIAAPVSARNFDLMSPLRFGDVQ</sequence>
<reference evidence="2 3" key="1">
    <citation type="submission" date="2015-07" db="EMBL/GenBank/DDBJ databases">
        <title>Genome sequencing of Kibdelosporangium phytohabitans.</title>
        <authorList>
            <person name="Qin S."/>
            <person name="Xing K."/>
        </authorList>
    </citation>
    <scope>NUCLEOTIDE SEQUENCE [LARGE SCALE GENOMIC DNA]</scope>
    <source>
        <strain evidence="2 3">KLBMP1111</strain>
    </source>
</reference>
<dbReference type="AlphaFoldDB" id="A0A0N9HJT7"/>
<gene>
    <name evidence="2" type="ORF">AOZ06_04830</name>
</gene>
<evidence type="ECO:0000313" key="3">
    <source>
        <dbReference type="Proteomes" id="UP000063699"/>
    </source>
</evidence>
<accession>A0A0N9HJT7</accession>
<name>A0A0N9HJT7_9PSEU</name>